<accession>A0A5R9GBS6</accession>
<keyword evidence="2" id="KW-0805">Transcription regulation</keyword>
<dbReference type="SMART" id="SM00421">
    <property type="entry name" value="HTH_LUXR"/>
    <property type="match status" value="1"/>
</dbReference>
<feature type="domain" description="HTH luxR-type" evidence="6">
    <location>
        <begin position="138"/>
        <end position="203"/>
    </location>
</feature>
<dbReference type="Proteomes" id="UP000309676">
    <property type="component" value="Unassembled WGS sequence"/>
</dbReference>
<evidence type="ECO:0000256" key="1">
    <source>
        <dbReference type="ARBA" id="ARBA00022553"/>
    </source>
</evidence>
<dbReference type="PANTHER" id="PTHR43214">
    <property type="entry name" value="TWO-COMPONENT RESPONSE REGULATOR"/>
    <property type="match status" value="1"/>
</dbReference>
<keyword evidence="9" id="KW-1185">Reference proteome</keyword>
<dbReference type="InterPro" id="IPR039420">
    <property type="entry name" value="WalR-like"/>
</dbReference>
<dbReference type="SUPFAM" id="SSF52172">
    <property type="entry name" value="CheY-like"/>
    <property type="match status" value="1"/>
</dbReference>
<name>A0A5R9GBS6_9BACL</name>
<dbReference type="SUPFAM" id="SSF46894">
    <property type="entry name" value="C-terminal effector domain of the bipartite response regulators"/>
    <property type="match status" value="1"/>
</dbReference>
<evidence type="ECO:0000256" key="5">
    <source>
        <dbReference type="PROSITE-ProRule" id="PRU00169"/>
    </source>
</evidence>
<dbReference type="OrthoDB" id="192836at2"/>
<dbReference type="PROSITE" id="PS50043">
    <property type="entry name" value="HTH_LUXR_2"/>
    <property type="match status" value="1"/>
</dbReference>
<dbReference type="Pfam" id="PF00196">
    <property type="entry name" value="GerE"/>
    <property type="match status" value="1"/>
</dbReference>
<dbReference type="InterPro" id="IPR000792">
    <property type="entry name" value="Tscrpt_reg_LuxR_C"/>
</dbReference>
<dbReference type="CDD" id="cd06170">
    <property type="entry name" value="LuxR_C_like"/>
    <property type="match status" value="1"/>
</dbReference>
<keyword evidence="4" id="KW-0804">Transcription</keyword>
<keyword evidence="3" id="KW-0238">DNA-binding</keyword>
<protein>
    <submittedName>
        <fullName evidence="8">Response regulator transcription factor</fullName>
    </submittedName>
</protein>
<sequence>MLVEDDRIWREQLTNYLNREEDLVIVGTAVNRQDAVHLARLSDAHVVLMDLVLSDEGYDGIEAALDILEIKESKIIMLTGIDEEDAIMDTFTAGAVNYVTKDHYEDIPYAIRAAYYNSSYIHPDSAGVLMKGFRTLRKEQRGKLLTPAEREVLTYIHDGHKQTTIQSERYTAESTVKKHVNNILRKLKVSSSREAARMAKRLGIID</sequence>
<dbReference type="InterPro" id="IPR011006">
    <property type="entry name" value="CheY-like_superfamily"/>
</dbReference>
<evidence type="ECO:0000256" key="2">
    <source>
        <dbReference type="ARBA" id="ARBA00023015"/>
    </source>
</evidence>
<dbReference type="Pfam" id="PF00072">
    <property type="entry name" value="Response_reg"/>
    <property type="match status" value="1"/>
</dbReference>
<dbReference type="PANTHER" id="PTHR43214:SF37">
    <property type="entry name" value="TRANSCRIPTIONAL REGULATORY PROTEIN YDFI"/>
    <property type="match status" value="1"/>
</dbReference>
<dbReference type="GO" id="GO:0000160">
    <property type="term" value="P:phosphorelay signal transduction system"/>
    <property type="evidence" value="ECO:0007669"/>
    <property type="project" value="InterPro"/>
</dbReference>
<dbReference type="AlphaFoldDB" id="A0A5R9GBS6"/>
<keyword evidence="1 5" id="KW-0597">Phosphoprotein</keyword>
<dbReference type="InterPro" id="IPR058245">
    <property type="entry name" value="NreC/VraR/RcsB-like_REC"/>
</dbReference>
<evidence type="ECO:0000259" key="7">
    <source>
        <dbReference type="PROSITE" id="PS50110"/>
    </source>
</evidence>
<evidence type="ECO:0000313" key="8">
    <source>
        <dbReference type="EMBL" id="TLS48855.1"/>
    </source>
</evidence>
<evidence type="ECO:0000259" key="6">
    <source>
        <dbReference type="PROSITE" id="PS50043"/>
    </source>
</evidence>
<evidence type="ECO:0000256" key="3">
    <source>
        <dbReference type="ARBA" id="ARBA00023125"/>
    </source>
</evidence>
<dbReference type="EMBL" id="VCIW01000028">
    <property type="protein sequence ID" value="TLS48855.1"/>
    <property type="molecule type" value="Genomic_DNA"/>
</dbReference>
<evidence type="ECO:0000256" key="4">
    <source>
        <dbReference type="ARBA" id="ARBA00023163"/>
    </source>
</evidence>
<dbReference type="GO" id="GO:0006355">
    <property type="term" value="P:regulation of DNA-templated transcription"/>
    <property type="evidence" value="ECO:0007669"/>
    <property type="project" value="InterPro"/>
</dbReference>
<dbReference type="SMART" id="SM00448">
    <property type="entry name" value="REC"/>
    <property type="match status" value="1"/>
</dbReference>
<dbReference type="InterPro" id="IPR016032">
    <property type="entry name" value="Sig_transdc_resp-reg_C-effctor"/>
</dbReference>
<dbReference type="PRINTS" id="PR00038">
    <property type="entry name" value="HTHLUXR"/>
</dbReference>
<dbReference type="InterPro" id="IPR001789">
    <property type="entry name" value="Sig_transdc_resp-reg_receiver"/>
</dbReference>
<organism evidence="8 9">
    <name type="scientific">Paenibacillus antri</name>
    <dbReference type="NCBI Taxonomy" id="2582848"/>
    <lineage>
        <taxon>Bacteria</taxon>
        <taxon>Bacillati</taxon>
        <taxon>Bacillota</taxon>
        <taxon>Bacilli</taxon>
        <taxon>Bacillales</taxon>
        <taxon>Paenibacillaceae</taxon>
        <taxon>Paenibacillus</taxon>
    </lineage>
</organism>
<evidence type="ECO:0000313" key="9">
    <source>
        <dbReference type="Proteomes" id="UP000309676"/>
    </source>
</evidence>
<dbReference type="Gene3D" id="3.40.50.2300">
    <property type="match status" value="1"/>
</dbReference>
<feature type="domain" description="Response regulatory" evidence="7">
    <location>
        <begin position="1"/>
        <end position="116"/>
    </location>
</feature>
<proteinExistence type="predicted"/>
<reference evidence="8 9" key="1">
    <citation type="submission" date="2019-05" db="EMBL/GenBank/DDBJ databases">
        <authorList>
            <person name="Narsing Rao M.P."/>
            <person name="Li W.J."/>
        </authorList>
    </citation>
    <scope>NUCLEOTIDE SEQUENCE [LARGE SCALE GENOMIC DNA]</scope>
    <source>
        <strain evidence="8 9">SYSU_K30003</strain>
    </source>
</reference>
<dbReference type="CDD" id="cd17535">
    <property type="entry name" value="REC_NarL-like"/>
    <property type="match status" value="1"/>
</dbReference>
<feature type="modified residue" description="4-aspartylphosphate" evidence="5">
    <location>
        <position position="50"/>
    </location>
</feature>
<gene>
    <name evidence="8" type="ORF">FE782_28550</name>
</gene>
<comment type="caution">
    <text evidence="8">The sequence shown here is derived from an EMBL/GenBank/DDBJ whole genome shotgun (WGS) entry which is preliminary data.</text>
</comment>
<dbReference type="PROSITE" id="PS50110">
    <property type="entry name" value="RESPONSE_REGULATORY"/>
    <property type="match status" value="1"/>
</dbReference>
<dbReference type="GO" id="GO:0003677">
    <property type="term" value="F:DNA binding"/>
    <property type="evidence" value="ECO:0007669"/>
    <property type="project" value="UniProtKB-KW"/>
</dbReference>